<dbReference type="Gene3D" id="3.30.750.24">
    <property type="entry name" value="STAS domain"/>
    <property type="match status" value="1"/>
</dbReference>
<feature type="region of interest" description="Disordered" evidence="3">
    <location>
        <begin position="1"/>
        <end position="49"/>
    </location>
</feature>
<dbReference type="InterPro" id="IPR036513">
    <property type="entry name" value="STAS_dom_sf"/>
</dbReference>
<feature type="compositionally biased region" description="Basic and acidic residues" evidence="3">
    <location>
        <begin position="1"/>
        <end position="11"/>
    </location>
</feature>
<dbReference type="PANTHER" id="PTHR33495:SF2">
    <property type="entry name" value="ANTI-SIGMA FACTOR ANTAGONIST TM_1081-RELATED"/>
    <property type="match status" value="1"/>
</dbReference>
<dbReference type="InterPro" id="IPR003658">
    <property type="entry name" value="Anti-sigma_ant"/>
</dbReference>
<dbReference type="Pfam" id="PF01740">
    <property type="entry name" value="STAS"/>
    <property type="match status" value="1"/>
</dbReference>
<evidence type="ECO:0000256" key="3">
    <source>
        <dbReference type="SAM" id="MobiDB-lite"/>
    </source>
</evidence>
<reference evidence="5" key="1">
    <citation type="journal article" date="2022" name="bioRxiv">
        <title>Discovery and biosynthetic assessment of Streptomyces ortus sp nov. isolated from a deep-sea sponge.</title>
        <authorList>
            <person name="Williams S.E."/>
        </authorList>
    </citation>
    <scope>NUCLEOTIDE SEQUENCE</scope>
    <source>
        <strain evidence="5">A15ISP2-DRY2</strain>
    </source>
</reference>
<name>A0ABT3VI03_9ACTN</name>
<dbReference type="Proteomes" id="UP001165590">
    <property type="component" value="Unassembled WGS sequence"/>
</dbReference>
<organism evidence="5 6">
    <name type="scientific">Streptomyces ortus</name>
    <dbReference type="NCBI Taxonomy" id="2867268"/>
    <lineage>
        <taxon>Bacteria</taxon>
        <taxon>Bacillati</taxon>
        <taxon>Actinomycetota</taxon>
        <taxon>Actinomycetes</taxon>
        <taxon>Kitasatosporales</taxon>
        <taxon>Streptomycetaceae</taxon>
        <taxon>Streptomyces</taxon>
    </lineage>
</organism>
<dbReference type="PANTHER" id="PTHR33495">
    <property type="entry name" value="ANTI-SIGMA FACTOR ANTAGONIST TM_1081-RELATED-RELATED"/>
    <property type="match status" value="1"/>
</dbReference>
<feature type="domain" description="STAS" evidence="4">
    <location>
        <begin position="49"/>
        <end position="141"/>
    </location>
</feature>
<evidence type="ECO:0000313" key="5">
    <source>
        <dbReference type="EMBL" id="MCX4238111.1"/>
    </source>
</evidence>
<dbReference type="EMBL" id="JAIFZO010000002">
    <property type="protein sequence ID" value="MCX4238111.1"/>
    <property type="molecule type" value="Genomic_DNA"/>
</dbReference>
<dbReference type="PROSITE" id="PS50801">
    <property type="entry name" value="STAS"/>
    <property type="match status" value="1"/>
</dbReference>
<dbReference type="CDD" id="cd07043">
    <property type="entry name" value="STAS_anti-anti-sigma_factors"/>
    <property type="match status" value="1"/>
</dbReference>
<feature type="compositionally biased region" description="Low complexity" evidence="3">
    <location>
        <begin position="28"/>
        <end position="39"/>
    </location>
</feature>
<dbReference type="RefSeq" id="WP_267030439.1">
    <property type="nucleotide sequence ID" value="NZ_JAIFZO010000002.1"/>
</dbReference>
<evidence type="ECO:0000313" key="6">
    <source>
        <dbReference type="Proteomes" id="UP001165590"/>
    </source>
</evidence>
<comment type="caution">
    <text evidence="5">The sequence shown here is derived from an EMBL/GenBank/DDBJ whole genome shotgun (WGS) entry which is preliminary data.</text>
</comment>
<dbReference type="SUPFAM" id="SSF52091">
    <property type="entry name" value="SpoIIaa-like"/>
    <property type="match status" value="1"/>
</dbReference>
<protein>
    <recommendedName>
        <fullName evidence="2">Anti-sigma factor antagonist</fullName>
    </recommendedName>
</protein>
<accession>A0ABT3VI03</accession>
<sequence>MPPQPHDHDAGPPDDAGPPQGGTGEPGLAGAAEPGADGAPRFRAPPANPYAHSYEGPGFVVVEVLGEIDMATAGALEEHLDALTSDGVPRIVVDLRAVEFFDCSGLRVLCRAERRARERGGTLRLVCDQPRVHRLLRACGLLGRFPPLTELPPAPPPGNDRAPGAR</sequence>
<comment type="similarity">
    <text evidence="1 2">Belongs to the anti-sigma-factor antagonist family.</text>
</comment>
<evidence type="ECO:0000256" key="1">
    <source>
        <dbReference type="ARBA" id="ARBA00009013"/>
    </source>
</evidence>
<gene>
    <name evidence="5" type="ORF">K3769_36150</name>
</gene>
<proteinExistence type="inferred from homology"/>
<evidence type="ECO:0000256" key="2">
    <source>
        <dbReference type="RuleBase" id="RU003749"/>
    </source>
</evidence>
<evidence type="ECO:0000259" key="4">
    <source>
        <dbReference type="PROSITE" id="PS50801"/>
    </source>
</evidence>
<keyword evidence="6" id="KW-1185">Reference proteome</keyword>
<dbReference type="InterPro" id="IPR002645">
    <property type="entry name" value="STAS_dom"/>
</dbReference>
<dbReference type="NCBIfam" id="TIGR00377">
    <property type="entry name" value="ant_ant_sig"/>
    <property type="match status" value="1"/>
</dbReference>